<protein>
    <submittedName>
        <fullName evidence="1">Uncharacterized protein</fullName>
    </submittedName>
</protein>
<dbReference type="Proteomes" id="UP000529710">
    <property type="component" value="Unassembled WGS sequence"/>
</dbReference>
<evidence type="ECO:0000313" key="1">
    <source>
        <dbReference type="EMBL" id="NMM96525.1"/>
    </source>
</evidence>
<dbReference type="EMBL" id="JAAIIF010000009">
    <property type="protein sequence ID" value="NMM96525.1"/>
    <property type="molecule type" value="Genomic_DNA"/>
</dbReference>
<name>A0A7Y0HTS9_9BIFI</name>
<gene>
    <name evidence="1" type="ORF">G1C98_1261</name>
</gene>
<dbReference type="AlphaFoldDB" id="A0A7Y0HTS9"/>
<comment type="caution">
    <text evidence="1">The sequence shown here is derived from an EMBL/GenBank/DDBJ whole genome shotgun (WGS) entry which is preliminary data.</text>
</comment>
<reference evidence="1 2" key="1">
    <citation type="submission" date="2020-02" db="EMBL/GenBank/DDBJ databases">
        <title>Characterization of phylogenetic diversity of novel bifidobacterial species isolated in Czech ZOOs.</title>
        <authorList>
            <person name="Lugli G.A."/>
            <person name="Vera N.B."/>
            <person name="Ventura M."/>
        </authorList>
    </citation>
    <scope>NUCLEOTIDE SEQUENCE [LARGE SCALE GENOMIC DNA]</scope>
    <source>
        <strain evidence="1 2">DSM 109960</strain>
    </source>
</reference>
<evidence type="ECO:0000313" key="2">
    <source>
        <dbReference type="Proteomes" id="UP000529710"/>
    </source>
</evidence>
<dbReference type="RefSeq" id="WP_169080396.1">
    <property type="nucleotide sequence ID" value="NZ_JAAIIF010000009.1"/>
</dbReference>
<accession>A0A7Y0HTS9</accession>
<sequence>MPGYIPFPNETVTLTSHCAFCKNVDGEQNKTRLMLTNMRLVYEWSSRRRTGEDLSCLSYPLNELATQKDEIRVDCQPSDYETSFKLYPADEEVSFVFRSPEKNVSRKLTAAWLDAISMAVTGTKSSEATALRRSVPGVEMLAGALKDTFDVVKTTFTGPNTSQRNAPVRTVVTAKCIGCRAPLSGRTGMTVQCKYCDTVQTL</sequence>
<proteinExistence type="predicted"/>
<organism evidence="1 2">
    <name type="scientific">Bifidobacterium erythrocebi</name>
    <dbReference type="NCBI Taxonomy" id="2675325"/>
    <lineage>
        <taxon>Bacteria</taxon>
        <taxon>Bacillati</taxon>
        <taxon>Actinomycetota</taxon>
        <taxon>Actinomycetes</taxon>
        <taxon>Bifidobacteriales</taxon>
        <taxon>Bifidobacteriaceae</taxon>
        <taxon>Bifidobacterium</taxon>
    </lineage>
</organism>
<keyword evidence="2" id="KW-1185">Reference proteome</keyword>